<comment type="similarity">
    <text evidence="5">Belongs to the alanine racemase family.</text>
</comment>
<comment type="function">
    <text evidence="5">Catalyzes the interconversion of L-alanine and D-alanine. May also act on other amino acids.</text>
</comment>
<dbReference type="Pfam" id="PF01168">
    <property type="entry name" value="Ala_racemase_N"/>
    <property type="match status" value="1"/>
</dbReference>
<dbReference type="CDD" id="cd00430">
    <property type="entry name" value="PLPDE_III_AR"/>
    <property type="match status" value="1"/>
</dbReference>
<dbReference type="SUPFAM" id="SSF50621">
    <property type="entry name" value="Alanine racemase C-terminal domain-like"/>
    <property type="match status" value="1"/>
</dbReference>
<comment type="caution">
    <text evidence="9">The sequence shown here is derived from an EMBL/GenBank/DDBJ whole genome shotgun (WGS) entry which is preliminary data.</text>
</comment>
<dbReference type="InterPro" id="IPR020622">
    <property type="entry name" value="Ala_racemase_pyridoxalP-BS"/>
</dbReference>
<dbReference type="GO" id="GO:0030170">
    <property type="term" value="F:pyridoxal phosphate binding"/>
    <property type="evidence" value="ECO:0007669"/>
    <property type="project" value="UniProtKB-UniRule"/>
</dbReference>
<organism evidence="9">
    <name type="scientific">Dictyoglomus turgidum</name>
    <dbReference type="NCBI Taxonomy" id="513050"/>
    <lineage>
        <taxon>Bacteria</taxon>
        <taxon>Pseudomonadati</taxon>
        <taxon>Dictyoglomota</taxon>
        <taxon>Dictyoglomia</taxon>
        <taxon>Dictyoglomales</taxon>
        <taxon>Dictyoglomaceae</taxon>
        <taxon>Dictyoglomus</taxon>
    </lineage>
</organism>
<dbReference type="PROSITE" id="PS00395">
    <property type="entry name" value="ALANINE_RACEMASE"/>
    <property type="match status" value="1"/>
</dbReference>
<proteinExistence type="inferred from homology"/>
<dbReference type="PANTHER" id="PTHR30511">
    <property type="entry name" value="ALANINE RACEMASE"/>
    <property type="match status" value="1"/>
</dbReference>
<feature type="binding site" evidence="5 7">
    <location>
        <position position="303"/>
    </location>
    <ligand>
        <name>substrate</name>
    </ligand>
</feature>
<protein>
    <recommendedName>
        <fullName evidence="5">Alanine racemase</fullName>
        <ecNumber evidence="5">5.1.1.1</ecNumber>
    </recommendedName>
</protein>
<evidence type="ECO:0000259" key="8">
    <source>
        <dbReference type="SMART" id="SM01005"/>
    </source>
</evidence>
<dbReference type="PRINTS" id="PR00992">
    <property type="entry name" value="ALARACEMASE"/>
</dbReference>
<dbReference type="GO" id="GO:0005829">
    <property type="term" value="C:cytosol"/>
    <property type="evidence" value="ECO:0007669"/>
    <property type="project" value="TreeGrafter"/>
</dbReference>
<name>A0A7C3SNZ9_9BACT</name>
<dbReference type="InterPro" id="IPR029066">
    <property type="entry name" value="PLP-binding_barrel"/>
</dbReference>
<evidence type="ECO:0000313" key="9">
    <source>
        <dbReference type="EMBL" id="HGB31618.1"/>
    </source>
</evidence>
<feature type="modified residue" description="N6-(pyridoxal phosphate)lysine" evidence="5 6">
    <location>
        <position position="37"/>
    </location>
</feature>
<dbReference type="SMART" id="SM01005">
    <property type="entry name" value="Ala_racemase_C"/>
    <property type="match status" value="1"/>
</dbReference>
<dbReference type="Gene3D" id="2.40.37.10">
    <property type="entry name" value="Lyase, Ornithine Decarboxylase, Chain A, domain 1"/>
    <property type="match status" value="1"/>
</dbReference>
<sequence>MENKLAWREVDLSALLNNLKIIKEKIEEKVEIIAVVKADAYGHGARVISRFLQKEGIKKFAVAHIEEGIELRNYGITGEILILSPQLYYSIPYFFEFNLIPLVSDLFFLEELGKYAKKLGKILKFHLAIDTGMGREGILPSDIQKARDILSKYPELHLEALSTHLSTPENKKDPYNIFQKELCQKIYNDLIDNHGIYFHVSNTGGIFNFPELHYQAIRPGISLYGYGDKKLKPVMEVKARVTLVKEVPAGWGIGYGHTYITQENMVLALIPIGYADGYRRELSNKAKVIIKGEFFKVVGRISMDQFTVNVTGKDIKAGDVVTVMGREGDKIIDAQELSILSNTIPYEILTGFGSAKRLCTVYRFRGKNLKDPIEELGL</sequence>
<dbReference type="Pfam" id="PF00842">
    <property type="entry name" value="Ala_racemase_C"/>
    <property type="match status" value="1"/>
</dbReference>
<feature type="domain" description="Alanine racemase C-terminal" evidence="8">
    <location>
        <begin position="234"/>
        <end position="363"/>
    </location>
</feature>
<evidence type="ECO:0000256" key="6">
    <source>
        <dbReference type="PIRSR" id="PIRSR600821-50"/>
    </source>
</evidence>
<evidence type="ECO:0000256" key="4">
    <source>
        <dbReference type="ARBA" id="ARBA00023235"/>
    </source>
</evidence>
<dbReference type="InterPro" id="IPR011079">
    <property type="entry name" value="Ala_racemase_C"/>
</dbReference>
<evidence type="ECO:0000256" key="2">
    <source>
        <dbReference type="ARBA" id="ARBA00001933"/>
    </source>
</evidence>
<dbReference type="GO" id="GO:0008784">
    <property type="term" value="F:alanine racemase activity"/>
    <property type="evidence" value="ECO:0007669"/>
    <property type="project" value="UniProtKB-UniRule"/>
</dbReference>
<dbReference type="PANTHER" id="PTHR30511:SF0">
    <property type="entry name" value="ALANINE RACEMASE, CATABOLIC-RELATED"/>
    <property type="match status" value="1"/>
</dbReference>
<dbReference type="NCBIfam" id="TIGR00492">
    <property type="entry name" value="alr"/>
    <property type="match status" value="1"/>
</dbReference>
<evidence type="ECO:0000256" key="5">
    <source>
        <dbReference type="HAMAP-Rule" id="MF_01201"/>
    </source>
</evidence>
<dbReference type="InterPro" id="IPR000821">
    <property type="entry name" value="Ala_racemase"/>
</dbReference>
<keyword evidence="4 5" id="KW-0413">Isomerase</keyword>
<dbReference type="SUPFAM" id="SSF51419">
    <property type="entry name" value="PLP-binding barrel"/>
    <property type="match status" value="1"/>
</dbReference>
<evidence type="ECO:0000256" key="7">
    <source>
        <dbReference type="PIRSR" id="PIRSR600821-52"/>
    </source>
</evidence>
<gene>
    <name evidence="9" type="primary">alr</name>
    <name evidence="9" type="ORF">ENV35_07070</name>
</gene>
<feature type="active site" description="Proton acceptor; specific for D-alanine" evidence="5">
    <location>
        <position position="37"/>
    </location>
</feature>
<dbReference type="UniPathway" id="UPA00042">
    <property type="reaction ID" value="UER00497"/>
</dbReference>
<keyword evidence="3 5" id="KW-0663">Pyridoxal phosphate</keyword>
<reference evidence="9" key="1">
    <citation type="journal article" date="2020" name="mSystems">
        <title>Genome- and Community-Level Interaction Insights into Carbon Utilization and Element Cycling Functions of Hydrothermarchaeota in Hydrothermal Sediment.</title>
        <authorList>
            <person name="Zhou Z."/>
            <person name="Liu Y."/>
            <person name="Xu W."/>
            <person name="Pan J."/>
            <person name="Luo Z.H."/>
            <person name="Li M."/>
        </authorList>
    </citation>
    <scope>NUCLEOTIDE SEQUENCE [LARGE SCALE GENOMIC DNA]</scope>
    <source>
        <strain evidence="9">SpSt-751</strain>
    </source>
</reference>
<dbReference type="InterPro" id="IPR009006">
    <property type="entry name" value="Ala_racemase/Decarboxylase_C"/>
</dbReference>
<dbReference type="Gene3D" id="3.20.20.10">
    <property type="entry name" value="Alanine racemase"/>
    <property type="match status" value="1"/>
</dbReference>
<evidence type="ECO:0000256" key="3">
    <source>
        <dbReference type="ARBA" id="ARBA00022898"/>
    </source>
</evidence>
<dbReference type="EMBL" id="DTGA01000185">
    <property type="protein sequence ID" value="HGB31618.1"/>
    <property type="molecule type" value="Genomic_DNA"/>
</dbReference>
<dbReference type="EC" id="5.1.1.1" evidence="5"/>
<dbReference type="FunFam" id="3.20.20.10:FF:000002">
    <property type="entry name" value="Alanine racemase"/>
    <property type="match status" value="1"/>
</dbReference>
<comment type="pathway">
    <text evidence="5">Amino-acid biosynthesis; D-alanine biosynthesis; D-alanine from L-alanine: step 1/1.</text>
</comment>
<comment type="catalytic activity">
    <reaction evidence="1 5">
        <text>L-alanine = D-alanine</text>
        <dbReference type="Rhea" id="RHEA:20249"/>
        <dbReference type="ChEBI" id="CHEBI:57416"/>
        <dbReference type="ChEBI" id="CHEBI:57972"/>
        <dbReference type="EC" id="5.1.1.1"/>
    </reaction>
</comment>
<feature type="binding site" evidence="5 7">
    <location>
        <position position="135"/>
    </location>
    <ligand>
        <name>substrate</name>
    </ligand>
</feature>
<evidence type="ECO:0000256" key="1">
    <source>
        <dbReference type="ARBA" id="ARBA00000316"/>
    </source>
</evidence>
<dbReference type="HAMAP" id="MF_01201">
    <property type="entry name" value="Ala_racemase"/>
    <property type="match status" value="1"/>
</dbReference>
<feature type="active site" description="Proton acceptor; specific for L-alanine" evidence="5">
    <location>
        <position position="255"/>
    </location>
</feature>
<dbReference type="AlphaFoldDB" id="A0A7C3SNZ9"/>
<accession>A0A7C3SNZ9</accession>
<dbReference type="InterPro" id="IPR001608">
    <property type="entry name" value="Ala_racemase_N"/>
</dbReference>
<dbReference type="GO" id="GO:0030632">
    <property type="term" value="P:D-alanine biosynthetic process"/>
    <property type="evidence" value="ECO:0007669"/>
    <property type="project" value="UniProtKB-UniRule"/>
</dbReference>
<comment type="cofactor">
    <cofactor evidence="2 5 6">
        <name>pyridoxal 5'-phosphate</name>
        <dbReference type="ChEBI" id="CHEBI:597326"/>
    </cofactor>
</comment>